<dbReference type="SUPFAM" id="SSF52833">
    <property type="entry name" value="Thioredoxin-like"/>
    <property type="match status" value="1"/>
</dbReference>
<dbReference type="InterPro" id="IPR036249">
    <property type="entry name" value="Thioredoxin-like_sf"/>
</dbReference>
<dbReference type="EMBL" id="RQVR01000002">
    <property type="protein sequence ID" value="RRJ93862.1"/>
    <property type="molecule type" value="Genomic_DNA"/>
</dbReference>
<gene>
    <name evidence="1" type="ORF">EG849_03230</name>
</gene>
<sequence length="203" mass="23672">MKDIIKESLSKSLTYLEYRKVVSELLLEGKSTGDVQSEELLHYSNLNETRMNRLEKTIAITPENVERLKLLKKKYLWIFISEGWCGDAAQLLPIMHKMEVLSDNIDFKIVLRDDNEDLMNEFLTNGGKSIPKLLILDSETLEVLGDWGPRPQEAFDLVKNYKEKHGVIDETIKTDLQMWYLHDKGLSTQKELLEMMRLIEIQE</sequence>
<evidence type="ECO:0000313" key="1">
    <source>
        <dbReference type="EMBL" id="RRJ93862.1"/>
    </source>
</evidence>
<name>A0A3P3WFG4_9FLAO</name>
<dbReference type="OrthoDB" id="6120799at2"/>
<comment type="caution">
    <text evidence="1">The sequence shown here is derived from an EMBL/GenBank/DDBJ whole genome shotgun (WGS) entry which is preliminary data.</text>
</comment>
<evidence type="ECO:0000313" key="2">
    <source>
        <dbReference type="Proteomes" id="UP000271937"/>
    </source>
</evidence>
<dbReference type="Gene3D" id="3.40.30.10">
    <property type="entry name" value="Glutaredoxin"/>
    <property type="match status" value="1"/>
</dbReference>
<dbReference type="AlphaFoldDB" id="A0A3P3WFG4"/>
<dbReference type="Proteomes" id="UP000271937">
    <property type="component" value="Unassembled WGS sequence"/>
</dbReference>
<dbReference type="Pfam" id="PF14595">
    <property type="entry name" value="Thioredoxin_9"/>
    <property type="match status" value="1"/>
</dbReference>
<protein>
    <submittedName>
        <fullName evidence="1">Thioredoxin family protein</fullName>
    </submittedName>
</protein>
<organism evidence="1 2">
    <name type="scientific">Flavobacterium macacae</name>
    <dbReference type="NCBI Taxonomy" id="2488993"/>
    <lineage>
        <taxon>Bacteria</taxon>
        <taxon>Pseudomonadati</taxon>
        <taxon>Bacteroidota</taxon>
        <taxon>Flavobacteriia</taxon>
        <taxon>Flavobacteriales</taxon>
        <taxon>Flavobacteriaceae</taxon>
        <taxon>Flavobacterium</taxon>
    </lineage>
</organism>
<keyword evidence="2" id="KW-1185">Reference proteome</keyword>
<proteinExistence type="predicted"/>
<reference evidence="1 2" key="1">
    <citation type="submission" date="2018-11" db="EMBL/GenBank/DDBJ databases">
        <title>Flavobacterium sp. nov., YIM 102600 draft genome.</title>
        <authorList>
            <person name="Li G."/>
            <person name="Jiang Y."/>
        </authorList>
    </citation>
    <scope>NUCLEOTIDE SEQUENCE [LARGE SCALE GENOMIC DNA]</scope>
    <source>
        <strain evidence="1 2">YIM 102600</strain>
    </source>
</reference>
<dbReference type="RefSeq" id="WP_125011641.1">
    <property type="nucleotide sequence ID" value="NZ_RQVR01000002.1"/>
</dbReference>
<accession>A0A3P3WFG4</accession>